<dbReference type="InterPro" id="IPR055411">
    <property type="entry name" value="LRR_FXL15/At3g58940/PEG3-like"/>
</dbReference>
<dbReference type="EMBL" id="JADFTS010000004">
    <property type="protein sequence ID" value="KAF9609983.1"/>
    <property type="molecule type" value="Genomic_DNA"/>
</dbReference>
<evidence type="ECO:0000259" key="1">
    <source>
        <dbReference type="PROSITE" id="PS50181"/>
    </source>
</evidence>
<keyword evidence="3" id="KW-1185">Reference proteome</keyword>
<evidence type="ECO:0000313" key="2">
    <source>
        <dbReference type="EMBL" id="KAF9609983.1"/>
    </source>
</evidence>
<dbReference type="PANTHER" id="PTHR34223:SF51">
    <property type="entry name" value="OS06G0556300 PROTEIN"/>
    <property type="match status" value="1"/>
</dbReference>
<evidence type="ECO:0000313" key="3">
    <source>
        <dbReference type="Proteomes" id="UP000631114"/>
    </source>
</evidence>
<dbReference type="InterPro" id="IPR053781">
    <property type="entry name" value="F-box_AtFBL13-like"/>
</dbReference>
<dbReference type="Gene3D" id="1.20.1280.50">
    <property type="match status" value="1"/>
</dbReference>
<accession>A0A835LVQ0</accession>
<dbReference type="PANTHER" id="PTHR34223">
    <property type="entry name" value="OS11G0201299 PROTEIN"/>
    <property type="match status" value="1"/>
</dbReference>
<dbReference type="InterPro" id="IPR001810">
    <property type="entry name" value="F-box_dom"/>
</dbReference>
<dbReference type="SUPFAM" id="SSF52058">
    <property type="entry name" value="L domain-like"/>
    <property type="match status" value="1"/>
</dbReference>
<protein>
    <recommendedName>
        <fullName evidence="1">F-box domain-containing protein</fullName>
    </recommendedName>
</protein>
<dbReference type="PROSITE" id="PS50181">
    <property type="entry name" value="FBOX"/>
    <property type="match status" value="1"/>
</dbReference>
<sequence length="459" mass="52278">MEGSLNPNKKLKSPEKIKKKIDRISRLPEEVLHHILSFLDMSQIIQTSLLSKRWRYIWVSLPYLNFNDLAWKSSGESKCFIDFVHNVLLYRDNSPVYKFCLDCFICDRDRSEDRICSMVIAAVRKNTQEVHVNIRQQEIVELPHSVFVSEIRVFTLHTDFPVQLPNSVGTAAHLKTLKLVSAKLPKGDLNGELVLSCPVLEILLLHNCESKHLNVFTISAFVLKNLVVNHSYFPEASPCKIKICTPNLLSLRLECDMYKDYSLEKLSSLVSAKLQFSLSLEGNAQRVCRILEGLYSVTTLTWTTDSGHWLKHNGSGVLEQIYNVGAFIGGLCNTTNYVVTTILLSKEGITKAIGEERRDSWIESDSDAAAQAFLASPGVLDRLHKPFHNLKYLMLCKYNAFYLNEVVRFLGFFPYLKTLSLQMAQDRKSRNSSSGHFVFSVQRIFSETLNWLGITNSEL</sequence>
<feature type="domain" description="F-box" evidence="1">
    <location>
        <begin position="21"/>
        <end position="74"/>
    </location>
</feature>
<organism evidence="2 3">
    <name type="scientific">Coptis chinensis</name>
    <dbReference type="NCBI Taxonomy" id="261450"/>
    <lineage>
        <taxon>Eukaryota</taxon>
        <taxon>Viridiplantae</taxon>
        <taxon>Streptophyta</taxon>
        <taxon>Embryophyta</taxon>
        <taxon>Tracheophyta</taxon>
        <taxon>Spermatophyta</taxon>
        <taxon>Magnoliopsida</taxon>
        <taxon>Ranunculales</taxon>
        <taxon>Ranunculaceae</taxon>
        <taxon>Coptidoideae</taxon>
        <taxon>Coptis</taxon>
    </lineage>
</organism>
<reference evidence="2 3" key="1">
    <citation type="submission" date="2020-10" db="EMBL/GenBank/DDBJ databases">
        <title>The Coptis chinensis genome and diversification of protoberbering-type alkaloids.</title>
        <authorList>
            <person name="Wang B."/>
            <person name="Shu S."/>
            <person name="Song C."/>
            <person name="Liu Y."/>
        </authorList>
    </citation>
    <scope>NUCLEOTIDE SEQUENCE [LARGE SCALE GENOMIC DNA]</scope>
    <source>
        <strain evidence="2">HL-2020</strain>
        <tissue evidence="2">Leaf</tissue>
    </source>
</reference>
<proteinExistence type="predicted"/>
<dbReference type="InterPro" id="IPR053197">
    <property type="entry name" value="F-box_SCFL_complex_component"/>
</dbReference>
<name>A0A835LVQ0_9MAGN</name>
<dbReference type="Proteomes" id="UP000631114">
    <property type="component" value="Unassembled WGS sequence"/>
</dbReference>
<dbReference type="AlphaFoldDB" id="A0A835LVQ0"/>
<gene>
    <name evidence="2" type="ORF">IFM89_019547</name>
</gene>
<dbReference type="Pfam" id="PF00646">
    <property type="entry name" value="F-box"/>
    <property type="match status" value="1"/>
</dbReference>
<dbReference type="OrthoDB" id="1910654at2759"/>
<dbReference type="InterPro" id="IPR036047">
    <property type="entry name" value="F-box-like_dom_sf"/>
</dbReference>
<comment type="caution">
    <text evidence="2">The sequence shown here is derived from an EMBL/GenBank/DDBJ whole genome shotgun (WGS) entry which is preliminary data.</text>
</comment>
<dbReference type="CDD" id="cd22160">
    <property type="entry name" value="F-box_AtFBL13-like"/>
    <property type="match status" value="1"/>
</dbReference>
<dbReference type="SUPFAM" id="SSF81383">
    <property type="entry name" value="F-box domain"/>
    <property type="match status" value="1"/>
</dbReference>
<dbReference type="Pfam" id="PF24758">
    <property type="entry name" value="LRR_At5g56370"/>
    <property type="match status" value="1"/>
</dbReference>
<dbReference type="SMART" id="SM00256">
    <property type="entry name" value="FBOX"/>
    <property type="match status" value="1"/>
</dbReference>